<dbReference type="AlphaFoldDB" id="A0A3R8X5R3"/>
<keyword evidence="4" id="KW-1185">Reference proteome</keyword>
<evidence type="ECO:0000256" key="1">
    <source>
        <dbReference type="SAM" id="MobiDB-lite"/>
    </source>
</evidence>
<accession>A0A3R8X5R3</accession>
<proteinExistence type="predicted"/>
<evidence type="ECO:0000259" key="2">
    <source>
        <dbReference type="Pfam" id="PF19843"/>
    </source>
</evidence>
<gene>
    <name evidence="3" type="ORF">DS079_09855</name>
</gene>
<comment type="caution">
    <text evidence="3">The sequence shown here is derived from an EMBL/GenBank/DDBJ whole genome shotgun (WGS) entry which is preliminary data.</text>
</comment>
<reference evidence="3 4" key="1">
    <citation type="submission" date="2018-07" db="EMBL/GenBank/DDBJ databases">
        <title>Brachybacteriurn paraconglorneratum KCTC 9916.</title>
        <authorList>
            <person name="Li Y."/>
        </authorList>
    </citation>
    <scope>NUCLEOTIDE SEQUENCE [LARGE SCALE GENOMIC DNA]</scope>
    <source>
        <strain evidence="3 4">KCTC 9916</strain>
    </source>
</reference>
<evidence type="ECO:0000313" key="4">
    <source>
        <dbReference type="Proteomes" id="UP000274327"/>
    </source>
</evidence>
<protein>
    <recommendedName>
        <fullName evidence="2">DUF6318 domain-containing protein</fullName>
    </recommendedName>
</protein>
<evidence type="ECO:0000313" key="3">
    <source>
        <dbReference type="EMBL" id="RRR18497.1"/>
    </source>
</evidence>
<dbReference type="EMBL" id="QOCI01000007">
    <property type="protein sequence ID" value="RRR18497.1"/>
    <property type="molecule type" value="Genomic_DNA"/>
</dbReference>
<feature type="region of interest" description="Disordered" evidence="1">
    <location>
        <begin position="37"/>
        <end position="85"/>
    </location>
</feature>
<organism evidence="3 4">
    <name type="scientific">Brachybacterium paraconglomeratum</name>
    <dbReference type="NCBI Taxonomy" id="173362"/>
    <lineage>
        <taxon>Bacteria</taxon>
        <taxon>Bacillati</taxon>
        <taxon>Actinomycetota</taxon>
        <taxon>Actinomycetes</taxon>
        <taxon>Micrococcales</taxon>
        <taxon>Dermabacteraceae</taxon>
        <taxon>Brachybacterium</taxon>
    </lineage>
</organism>
<dbReference type="Proteomes" id="UP000274327">
    <property type="component" value="Unassembled WGS sequence"/>
</dbReference>
<sequence length="223" mass="23300">MEPVNRPVQRLIVVALALVLLVPVGALGISQLLNPGGQEEQASENAADPGNPENRPTADPAEQPPRPDLPRPEEPAELTEQSEAGAEATLTYLLGSYDYMMSSGDISVWEDKVDPNCQVCVTFLQNAEQLAAQDGYLTGGAFEVHSTSFAGTGEPPATGTVTAQFTQEASILVDDPSLQANALDEVTGQLIATVAWDGERWRVTDMSIAPPEGAASDAGGAAG</sequence>
<name>A0A3R8X5R3_9MICO</name>
<dbReference type="InterPro" id="IPR046281">
    <property type="entry name" value="DUF6318"/>
</dbReference>
<dbReference type="Pfam" id="PF19843">
    <property type="entry name" value="DUF6318"/>
    <property type="match status" value="1"/>
</dbReference>
<feature type="domain" description="DUF6318" evidence="2">
    <location>
        <begin position="65"/>
        <end position="206"/>
    </location>
</feature>